<dbReference type="EMBL" id="AY939844">
    <property type="protein sequence ID" value="AAX44465.1"/>
    <property type="molecule type" value="Genomic_DNA"/>
</dbReference>
<evidence type="ECO:0000313" key="3">
    <source>
        <dbReference type="Proteomes" id="UP000000991"/>
    </source>
</evidence>
<reference evidence="1 3" key="3">
    <citation type="journal article" date="2010" name="Environ. Microbiol.">
        <title>Genomic analysis of oceanic cyanobacterial myoviruses compared with T4-like myoviruses from diverse hosts and environments.</title>
        <authorList>
            <person name="Sullivan M.B."/>
            <person name="Huang K.H."/>
            <person name="Ignacio-Espinoza J.C."/>
            <person name="Berlin A.M."/>
            <person name="Kelly L."/>
            <person name="Weigele P.R."/>
            <person name="DeFrancesco A.S."/>
            <person name="Kern S.E."/>
            <person name="Thompson L.R."/>
            <person name="Young S."/>
            <person name="Yandava C."/>
            <person name="Fu R."/>
            <person name="Krastins B."/>
            <person name="Chase M."/>
            <person name="Sarracino D."/>
            <person name="Osburne M.S."/>
            <person name="Henn M.R."/>
            <person name="Chisholm S.W."/>
        </authorList>
    </citation>
    <scope>NUCLEOTIDE SEQUENCE [LARGE SCALE GENOMIC DNA]</scope>
</reference>
<reference evidence="2 4" key="2">
    <citation type="submission" date="2009-10" db="EMBL/GenBank/DDBJ databases">
        <title>The Genome Sequence of Prochlorococcus phage P-SSM2.</title>
        <authorList>
            <consortium name="The Broad Institute Genome Sequencing Platform"/>
            <person name="Henn M.R."/>
            <person name="Sullivan M.S."/>
            <person name="Osburne M.S."/>
            <person name="Levin J."/>
            <person name="Malboeuf C."/>
            <person name="Casali M."/>
            <person name="Russ C."/>
            <person name="Lennon N."/>
            <person name="Chapman S.B."/>
            <person name="Erlich R."/>
            <person name="Young S.K."/>
            <person name="Koehrsen M."/>
            <person name="Yandava C."/>
            <person name="Zeng Q."/>
            <person name="Alvarado L."/>
            <person name="Anderson S."/>
            <person name="Berlin A."/>
            <person name="Borenstein D."/>
            <person name="Chen Z."/>
            <person name="Engels R."/>
            <person name="Freedman E."/>
            <person name="Gellesch M."/>
            <person name="Goldberg J."/>
            <person name="Green L."/>
            <person name="Griggs A."/>
            <person name="Gujja S."/>
            <person name="Heilman E.R."/>
            <person name="Heiman D."/>
            <person name="Hepburn T."/>
            <person name="Howarth C."/>
            <person name="Jen D."/>
            <person name="Larson L."/>
            <person name="Lewis B."/>
            <person name="Mehta T."/>
            <person name="Park D."/>
            <person name="Pearson M."/>
            <person name="Richards J."/>
            <person name="Rizzolo K."/>
            <person name="Roberts A."/>
            <person name="Ryan E."/>
            <person name="Saif S."/>
            <person name="Shea T."/>
            <person name="Shenoy N."/>
            <person name="Sisk P."/>
            <person name="Stolte C."/>
            <person name="Sykes S."/>
            <person name="Walk T."/>
            <person name="White J."/>
            <person name="Yu Q."/>
            <person name="Coleman M.L."/>
            <person name="Huang K.H."/>
            <person name="Weigele P.R."/>
            <person name="DeFrancesco A.S."/>
            <person name="Kern S.E."/>
            <person name="Thompson L.R."/>
            <person name="Fu R."/>
            <person name="Hombeck B."/>
            <person name="Chisholm S.W."/>
            <person name="Haas B."/>
            <person name="Nusbaum C."/>
            <person name="Birren B."/>
        </authorList>
    </citation>
    <scope>NUCLEOTIDE SEQUENCE [LARGE SCALE GENOMIC DNA]</scope>
    <source>
        <strain evidence="2">P-SSM2</strain>
    </source>
</reference>
<dbReference type="Proteomes" id="UP000013923">
    <property type="component" value="Genome"/>
</dbReference>
<evidence type="ECO:0000313" key="1">
    <source>
        <dbReference type="EMBL" id="AAX44465.1"/>
    </source>
</evidence>
<evidence type="ECO:0000313" key="4">
    <source>
        <dbReference type="Proteomes" id="UP000013923"/>
    </source>
</evidence>
<evidence type="ECO:0000313" key="2">
    <source>
        <dbReference type="EMBL" id="ACY75962.1"/>
    </source>
</evidence>
<dbReference type="GeneID" id="3294274"/>
<proteinExistence type="predicted"/>
<organism evidence="1 3">
    <name type="scientific">Prochlorococcus phage P-SSM2</name>
    <dbReference type="NCBI Taxonomy" id="268746"/>
    <lineage>
        <taxon>Viruses</taxon>
        <taxon>Duplodnaviria</taxon>
        <taxon>Heunggongvirae</taxon>
        <taxon>Uroviricota</taxon>
        <taxon>Caudoviricetes</taxon>
        <taxon>Pantevenvirales</taxon>
        <taxon>Kyanoviridae</taxon>
        <taxon>Salacisavirus</taxon>
        <taxon>Salacisavirus pssm2</taxon>
    </lineage>
</organism>
<keyword evidence="3" id="KW-1185">Reference proteome</keyword>
<organismHost>
    <name type="scientific">Prochlorococcus</name>
    <dbReference type="NCBI Taxonomy" id="1218"/>
</organismHost>
<gene>
    <name evidence="2" type="ORF">PCMG_00086</name>
    <name evidence="1" type="ORF">PSSM2_087</name>
</gene>
<accession>Q58MR7</accession>
<dbReference type="Proteomes" id="UP000000991">
    <property type="component" value="Segment"/>
</dbReference>
<dbReference type="EMBL" id="GU071092">
    <property type="protein sequence ID" value="ACY75962.1"/>
    <property type="molecule type" value="Genomic_DNA"/>
</dbReference>
<sequence>MRTPSNQLFADIDFLVDELGMNANECDDVLHACDELGGISAEYFCEEFIFETGDPDDIDRLHDPNYLKINWGLN</sequence>
<dbReference type="RefSeq" id="YP_214319.1">
    <property type="nucleotide sequence ID" value="NC_006883.2"/>
</dbReference>
<dbReference type="KEGG" id="vg:3294274"/>
<reference evidence="1 3" key="1">
    <citation type="journal article" date="2005" name="PLoS Biol.">
        <title>Three Prochlorococcus cyanophage genomes: signature features and ecological interpretations.</title>
        <authorList>
            <person name="Sullivan M.B."/>
            <person name="Coleman M.L."/>
            <person name="Weigele P."/>
            <person name="Rohwer F."/>
            <person name="Chisholm S.W."/>
        </authorList>
    </citation>
    <scope>NUCLEOTIDE SEQUENCE</scope>
</reference>
<name>Q58MR7_BPPRM</name>
<protein>
    <submittedName>
        <fullName evidence="1">Uncharacterized protein</fullName>
    </submittedName>
</protein>